<keyword evidence="3" id="KW-1185">Reference proteome</keyword>
<name>A0A7W4J3M9_9PROT</name>
<dbReference type="EMBL" id="JABEQE010000029">
    <property type="protein sequence ID" value="MBB2174110.1"/>
    <property type="molecule type" value="Genomic_DNA"/>
</dbReference>
<feature type="chain" id="PRO_5030580027" evidence="1">
    <location>
        <begin position="19"/>
        <end position="75"/>
    </location>
</feature>
<protein>
    <submittedName>
        <fullName evidence="2">Uncharacterized protein</fullName>
    </submittedName>
</protein>
<accession>A0A7W4J3M9</accession>
<proteinExistence type="predicted"/>
<dbReference type="AlphaFoldDB" id="A0A7W4J3M9"/>
<feature type="signal peptide" evidence="1">
    <location>
        <begin position="1"/>
        <end position="18"/>
    </location>
</feature>
<comment type="caution">
    <text evidence="2">The sequence shown here is derived from an EMBL/GenBank/DDBJ whole genome shotgun (WGS) entry which is preliminary data.</text>
</comment>
<evidence type="ECO:0000313" key="2">
    <source>
        <dbReference type="EMBL" id="MBB2174110.1"/>
    </source>
</evidence>
<reference evidence="2 3" key="1">
    <citation type="submission" date="2020-04" db="EMBL/GenBank/DDBJ databases">
        <title>Description of novel Gluconacetobacter.</title>
        <authorList>
            <person name="Sombolestani A."/>
        </authorList>
    </citation>
    <scope>NUCLEOTIDE SEQUENCE [LARGE SCALE GENOMIC DNA]</scope>
    <source>
        <strain evidence="2 3">LMG 27724</strain>
    </source>
</reference>
<gene>
    <name evidence="2" type="ORF">HLH35_18680</name>
</gene>
<keyword evidence="1" id="KW-0732">Signal</keyword>
<evidence type="ECO:0000256" key="1">
    <source>
        <dbReference type="SAM" id="SignalP"/>
    </source>
</evidence>
<sequence length="75" mass="7033">MILFTCFAPLGFAGAALTAILPNGCNTALLPVGSSAAMGGACGAAAFAGRGLGSLPVLSGNMLKAGLRPAAVAAA</sequence>
<dbReference type="Proteomes" id="UP000577891">
    <property type="component" value="Unassembled WGS sequence"/>
</dbReference>
<organism evidence="2 3">
    <name type="scientific">Gluconacetobacter asukensis</name>
    <dbReference type="NCBI Taxonomy" id="1017181"/>
    <lineage>
        <taxon>Bacteria</taxon>
        <taxon>Pseudomonadati</taxon>
        <taxon>Pseudomonadota</taxon>
        <taxon>Alphaproteobacteria</taxon>
        <taxon>Acetobacterales</taxon>
        <taxon>Acetobacteraceae</taxon>
        <taxon>Gluconacetobacter</taxon>
    </lineage>
</organism>
<evidence type="ECO:0000313" key="3">
    <source>
        <dbReference type="Proteomes" id="UP000577891"/>
    </source>
</evidence>
<dbReference type="RefSeq" id="WP_182980578.1">
    <property type="nucleotide sequence ID" value="NZ_BAABGB010000052.1"/>
</dbReference>